<dbReference type="InterPro" id="IPR032284">
    <property type="entry name" value="RecQ_Zn-bd"/>
</dbReference>
<dbReference type="Pfam" id="PF00271">
    <property type="entry name" value="Helicase_C"/>
    <property type="match status" value="1"/>
</dbReference>
<dbReference type="GO" id="GO:0005524">
    <property type="term" value="F:ATP binding"/>
    <property type="evidence" value="ECO:0007669"/>
    <property type="project" value="UniProtKB-KW"/>
</dbReference>
<evidence type="ECO:0000313" key="16">
    <source>
        <dbReference type="Proteomes" id="UP001059380"/>
    </source>
</evidence>
<sequence>MTSSVQSAPLVQILRDAFGFPAFRANQEEVCRAAVAGHDLLLVMPTGSGKSLCYQLPALARGGTALVISPLIALMEDQVAKLAALGLKVARIHSGLDRSASRQACIDYLNGSLQFLFIAPERLRVPGFPEMLAKRRLALIAIDEAHCISQWGHDFRPDYRMLGQHLPQLRAGDNHCPVLALTATATTTVQADIIAQLGMTSPAKFIHGFRRDNLAIEVVEIPMPMRAQIVTGLLKDPARRPAIVYAQSRKQSEALAEELGYQVRAAAYHAGLDADTRERVQTAFQQRELEVVVATIAFGMGIDKADIRTVIHAGLPATLEGYYQEIGRAGRDGKPSRTILMHSYADQRTHDFLLTRDYPPTENLSTVFNMLSGESRSVDDLREDSRLGPEEFDKALEKLQIHGGAHVDFGGNVTIGRPAWKKTYSVQSAYRREQFEKVVRYTTSNDCRMSALVRHFGDVEDANRRCGHCDVCDPAGAVLRLFRRASNRERHQVQEVIDALRASAYKTPKGLRGELAWAESMERDDFEDFIGAMLRAGLIAVEDAEFEKDGKIIPFRKISLTDAGFEVRATTPLDLLFSDGIVEEFGTAPTAKKKKRAPESSPPGKAQTSAAPSSPSAKRYRSDEPAPIELTGDSADLASRLKEWRAAEAKRLGVPAYLVLHDRTLNALAARRPSTPHELLAVEGMGPSKVGRFGDAILALCSH</sequence>
<keyword evidence="4 15" id="KW-0347">Helicase</keyword>
<dbReference type="GO" id="GO:0005737">
    <property type="term" value="C:cytoplasm"/>
    <property type="evidence" value="ECO:0007669"/>
    <property type="project" value="TreeGrafter"/>
</dbReference>
<dbReference type="Proteomes" id="UP001059380">
    <property type="component" value="Chromosome"/>
</dbReference>
<evidence type="ECO:0000313" key="15">
    <source>
        <dbReference type="EMBL" id="UWZ82238.1"/>
    </source>
</evidence>
<evidence type="ECO:0000256" key="3">
    <source>
        <dbReference type="ARBA" id="ARBA00022801"/>
    </source>
</evidence>
<feature type="domain" description="HRDC" evidence="11">
    <location>
        <begin position="631"/>
        <end position="703"/>
    </location>
</feature>
<dbReference type="InterPro" id="IPR011545">
    <property type="entry name" value="DEAD/DEAH_box_helicase_dom"/>
</dbReference>
<feature type="domain" description="Helicase ATP-binding" evidence="13">
    <location>
        <begin position="9"/>
        <end position="296"/>
    </location>
</feature>
<dbReference type="GO" id="GO:0016787">
    <property type="term" value="F:hydrolase activity"/>
    <property type="evidence" value="ECO:0007669"/>
    <property type="project" value="UniProtKB-KW"/>
</dbReference>
<dbReference type="SUPFAM" id="SSF47819">
    <property type="entry name" value="HRDC-like"/>
    <property type="match status" value="1"/>
</dbReference>
<keyword evidence="6" id="KW-0238">DNA-binding</keyword>
<evidence type="ECO:0000256" key="8">
    <source>
        <dbReference type="ARBA" id="ARBA00044535"/>
    </source>
</evidence>
<gene>
    <name evidence="15" type="ORF">MOP44_16835</name>
</gene>
<evidence type="ECO:0000256" key="1">
    <source>
        <dbReference type="ARBA" id="ARBA00005446"/>
    </source>
</evidence>
<dbReference type="InterPro" id="IPR014001">
    <property type="entry name" value="Helicase_ATP-bd"/>
</dbReference>
<dbReference type="Pfam" id="PF00570">
    <property type="entry name" value="HRDC"/>
    <property type="match status" value="1"/>
</dbReference>
<proteinExistence type="inferred from homology"/>
<evidence type="ECO:0000256" key="9">
    <source>
        <dbReference type="ARBA" id="ARBA00044550"/>
    </source>
</evidence>
<dbReference type="EMBL" id="CP093313">
    <property type="protein sequence ID" value="UWZ82238.1"/>
    <property type="molecule type" value="Genomic_DNA"/>
</dbReference>
<dbReference type="PANTHER" id="PTHR13710:SF150">
    <property type="entry name" value="ATP-DEPENDENT DNA HELICASE RECQ"/>
    <property type="match status" value="1"/>
</dbReference>
<dbReference type="SMART" id="SM00490">
    <property type="entry name" value="HELICc"/>
    <property type="match status" value="1"/>
</dbReference>
<dbReference type="SUPFAM" id="SSF52540">
    <property type="entry name" value="P-loop containing nucleoside triphosphate hydrolases"/>
    <property type="match status" value="1"/>
</dbReference>
<feature type="domain" description="Helicase ATP-binding" evidence="12">
    <location>
        <begin position="31"/>
        <end position="203"/>
    </location>
</feature>
<keyword evidence="16" id="KW-1185">Reference proteome</keyword>
<keyword evidence="7" id="KW-0413">Isomerase</keyword>
<organism evidence="15 16">
    <name type="scientific">Occallatibacter riparius</name>
    <dbReference type="NCBI Taxonomy" id="1002689"/>
    <lineage>
        <taxon>Bacteria</taxon>
        <taxon>Pseudomonadati</taxon>
        <taxon>Acidobacteriota</taxon>
        <taxon>Terriglobia</taxon>
        <taxon>Terriglobales</taxon>
        <taxon>Acidobacteriaceae</taxon>
        <taxon>Occallatibacter</taxon>
    </lineage>
</organism>
<keyword evidence="2" id="KW-0547">Nucleotide-binding</keyword>
<dbReference type="Pfam" id="PF00270">
    <property type="entry name" value="DEAD"/>
    <property type="match status" value="1"/>
</dbReference>
<dbReference type="PROSITE" id="PS50967">
    <property type="entry name" value="HRDC"/>
    <property type="match status" value="1"/>
</dbReference>
<dbReference type="RefSeq" id="WP_260791387.1">
    <property type="nucleotide sequence ID" value="NZ_CP093313.1"/>
</dbReference>
<comment type="similarity">
    <text evidence="1">Belongs to the helicase family. RecQ subfamily.</text>
</comment>
<dbReference type="PANTHER" id="PTHR13710">
    <property type="entry name" value="DNA HELICASE RECQ FAMILY MEMBER"/>
    <property type="match status" value="1"/>
</dbReference>
<protein>
    <recommendedName>
        <fullName evidence="8">ATP-dependent DNA helicase RecQ</fullName>
    </recommendedName>
    <alternativeName>
        <fullName evidence="9">DNA 3'-5' helicase RecQ</fullName>
    </alternativeName>
</protein>
<dbReference type="KEGG" id="orp:MOP44_16835"/>
<dbReference type="NCBIfam" id="TIGR00614">
    <property type="entry name" value="recQ_fam"/>
    <property type="match status" value="1"/>
</dbReference>
<dbReference type="SMART" id="SM00487">
    <property type="entry name" value="DEXDc"/>
    <property type="match status" value="1"/>
</dbReference>
<dbReference type="PROSITE" id="PS51193">
    <property type="entry name" value="HELICASE_ATP_BIND_2"/>
    <property type="match status" value="1"/>
</dbReference>
<dbReference type="InterPro" id="IPR010997">
    <property type="entry name" value="HRDC-like_sf"/>
</dbReference>
<dbReference type="InterPro" id="IPR044876">
    <property type="entry name" value="HRDC_dom_sf"/>
</dbReference>
<dbReference type="Gene3D" id="3.40.50.300">
    <property type="entry name" value="P-loop containing nucleotide triphosphate hydrolases"/>
    <property type="match status" value="2"/>
</dbReference>
<dbReference type="FunFam" id="3.40.50.300:FF:001389">
    <property type="entry name" value="ATP-dependent DNA helicase RecQ"/>
    <property type="match status" value="1"/>
</dbReference>
<dbReference type="GO" id="GO:0009378">
    <property type="term" value="F:four-way junction helicase activity"/>
    <property type="evidence" value="ECO:0007669"/>
    <property type="project" value="TreeGrafter"/>
</dbReference>
<evidence type="ECO:0000256" key="7">
    <source>
        <dbReference type="ARBA" id="ARBA00023235"/>
    </source>
</evidence>
<accession>A0A9J7BMU2</accession>
<evidence type="ECO:0000256" key="4">
    <source>
        <dbReference type="ARBA" id="ARBA00022806"/>
    </source>
</evidence>
<dbReference type="GO" id="GO:0005694">
    <property type="term" value="C:chromosome"/>
    <property type="evidence" value="ECO:0007669"/>
    <property type="project" value="TreeGrafter"/>
</dbReference>
<dbReference type="InterPro" id="IPR002121">
    <property type="entry name" value="HRDC_dom"/>
</dbReference>
<dbReference type="SMART" id="SM00341">
    <property type="entry name" value="HRDC"/>
    <property type="match status" value="1"/>
</dbReference>
<name>A0A9J7BMU2_9BACT</name>
<feature type="region of interest" description="Disordered" evidence="10">
    <location>
        <begin position="588"/>
        <end position="631"/>
    </location>
</feature>
<dbReference type="GO" id="GO:0003677">
    <property type="term" value="F:DNA binding"/>
    <property type="evidence" value="ECO:0007669"/>
    <property type="project" value="UniProtKB-KW"/>
</dbReference>
<dbReference type="GO" id="GO:0006310">
    <property type="term" value="P:DNA recombination"/>
    <property type="evidence" value="ECO:0007669"/>
    <property type="project" value="InterPro"/>
</dbReference>
<dbReference type="CDD" id="cd17920">
    <property type="entry name" value="DEXHc_RecQ"/>
    <property type="match status" value="1"/>
</dbReference>
<dbReference type="GO" id="GO:0006281">
    <property type="term" value="P:DNA repair"/>
    <property type="evidence" value="ECO:0007669"/>
    <property type="project" value="TreeGrafter"/>
</dbReference>
<dbReference type="AlphaFoldDB" id="A0A9J7BMU2"/>
<evidence type="ECO:0000259" key="12">
    <source>
        <dbReference type="PROSITE" id="PS51192"/>
    </source>
</evidence>
<keyword evidence="3" id="KW-0378">Hydrolase</keyword>
<evidence type="ECO:0000259" key="13">
    <source>
        <dbReference type="PROSITE" id="PS51193"/>
    </source>
</evidence>
<dbReference type="Pfam" id="PF16124">
    <property type="entry name" value="RecQ_Zn_bind"/>
    <property type="match status" value="1"/>
</dbReference>
<evidence type="ECO:0000259" key="11">
    <source>
        <dbReference type="PROSITE" id="PS50967"/>
    </source>
</evidence>
<dbReference type="InterPro" id="IPR004589">
    <property type="entry name" value="DNA_helicase_ATP-dep_RecQ"/>
</dbReference>
<dbReference type="GO" id="GO:0043138">
    <property type="term" value="F:3'-5' DNA helicase activity"/>
    <property type="evidence" value="ECO:0007669"/>
    <property type="project" value="TreeGrafter"/>
</dbReference>
<evidence type="ECO:0000256" key="6">
    <source>
        <dbReference type="ARBA" id="ARBA00023125"/>
    </source>
</evidence>
<reference evidence="15" key="1">
    <citation type="submission" date="2021-04" db="EMBL/GenBank/DDBJ databases">
        <title>Phylogenetic analysis of Acidobacteriaceae.</title>
        <authorList>
            <person name="Qiu L."/>
            <person name="Zhang Q."/>
        </authorList>
    </citation>
    <scope>NUCLEOTIDE SEQUENCE</scope>
    <source>
        <strain evidence="15">DSM 25168</strain>
    </source>
</reference>
<evidence type="ECO:0000256" key="5">
    <source>
        <dbReference type="ARBA" id="ARBA00022840"/>
    </source>
</evidence>
<evidence type="ECO:0000256" key="10">
    <source>
        <dbReference type="SAM" id="MobiDB-lite"/>
    </source>
</evidence>
<dbReference type="PROSITE" id="PS51192">
    <property type="entry name" value="HELICASE_ATP_BIND_1"/>
    <property type="match status" value="1"/>
</dbReference>
<dbReference type="InterPro" id="IPR001650">
    <property type="entry name" value="Helicase_C-like"/>
</dbReference>
<evidence type="ECO:0000256" key="2">
    <source>
        <dbReference type="ARBA" id="ARBA00022741"/>
    </source>
</evidence>
<feature type="domain" description="Helicase C-terminal" evidence="14">
    <location>
        <begin position="228"/>
        <end position="379"/>
    </location>
</feature>
<evidence type="ECO:0000259" key="14">
    <source>
        <dbReference type="PROSITE" id="PS51194"/>
    </source>
</evidence>
<dbReference type="InterPro" id="IPR027417">
    <property type="entry name" value="P-loop_NTPase"/>
</dbReference>
<keyword evidence="5" id="KW-0067">ATP-binding</keyword>
<dbReference type="InterPro" id="IPR014013">
    <property type="entry name" value="Helic_SF1/SF2_ATP-bd_DinG/Rad3"/>
</dbReference>
<dbReference type="PROSITE" id="PS51194">
    <property type="entry name" value="HELICASE_CTER"/>
    <property type="match status" value="1"/>
</dbReference>
<dbReference type="Gene3D" id="1.10.150.80">
    <property type="entry name" value="HRDC domain"/>
    <property type="match status" value="1"/>
</dbReference>